<dbReference type="Pfam" id="PF00078">
    <property type="entry name" value="RVT_1"/>
    <property type="match status" value="1"/>
</dbReference>
<dbReference type="PANTHER" id="PTHR33050">
    <property type="entry name" value="REVERSE TRANSCRIPTASE DOMAIN-CONTAINING PROTEIN"/>
    <property type="match status" value="1"/>
</dbReference>
<dbReference type="CDD" id="cd03714">
    <property type="entry name" value="RT_DIRS1"/>
    <property type="match status" value="1"/>
</dbReference>
<keyword evidence="4" id="KW-1185">Reference proteome</keyword>
<dbReference type="InterPro" id="IPR052055">
    <property type="entry name" value="Hepadnavirus_pol/RT"/>
</dbReference>
<name>A0A9W6FAK0_9CHLO</name>
<feature type="compositionally biased region" description="Basic and acidic residues" evidence="1">
    <location>
        <begin position="407"/>
        <end position="416"/>
    </location>
</feature>
<organism evidence="3 4">
    <name type="scientific">Pleodorina starrii</name>
    <dbReference type="NCBI Taxonomy" id="330485"/>
    <lineage>
        <taxon>Eukaryota</taxon>
        <taxon>Viridiplantae</taxon>
        <taxon>Chlorophyta</taxon>
        <taxon>core chlorophytes</taxon>
        <taxon>Chlorophyceae</taxon>
        <taxon>CS clade</taxon>
        <taxon>Chlamydomonadales</taxon>
        <taxon>Volvocaceae</taxon>
        <taxon>Pleodorina</taxon>
    </lineage>
</organism>
<feature type="region of interest" description="Disordered" evidence="1">
    <location>
        <begin position="1"/>
        <end position="34"/>
    </location>
</feature>
<feature type="region of interest" description="Disordered" evidence="1">
    <location>
        <begin position="407"/>
        <end position="475"/>
    </location>
</feature>
<feature type="compositionally biased region" description="Gly residues" evidence="1">
    <location>
        <begin position="1"/>
        <end position="12"/>
    </location>
</feature>
<sequence>MLDGGAGSGGAGRRPPPVHQLPNPPPPAFTPAPISIEASSSTTLAPAPVVPRAVTGDGRFENPRASIRQVMDDTWAIPAGAKPADVRRAARVVFTGALLWVARRRGAVVDERSHPQVAAAFLADLWDSVVEELLQLLSRACEPLGVADAVLGRLRGRLAQRGATLRKIADQLSAAADDFADDFGKEVAHLACDDGPLSWARDALSRTSAADIAPAPGRNVTLCGNVLGLLDVYVGAVDEESPPSAAELRTVGPWPGLVYVHRWIAAVRAGVQQARQVAANGFAIAAQINLAQPAAGDPRQQRQQSQQQRAARGKPFADIQPPPAPPAEGKPAALVLPDVVQALTDATGRPLRPGEARNLLRHMGACLDDAAGRCFHDPCRFIHYKRLADLTAAARVTLREIPDWNREPTDKRRRADGVGGQPGRDRRPRGQGAGLGGGAPAAPPPPSPGGAARAHAGAGAARPFGHGQAPATPDGMAAREGIEETAVTHGCCVDPAADPMVPPPAAVQRVMPESHRRYAPPQLDVARARQEALDALAALDNLSQPGSVDLSSDADYLADLHALLPDPDQFLPGRPQRLAAVWEAYFLRASGGSLSGPQKLALGVIRDGLRLDFVSPDSPGQQLAPDAAKKRQYLHQMLRQAAPERDPASFFTGTAPQQVQLPNHASAYQHADFVRAELEKCAAAGVIRPWTGPGKPRVINGLLVVVGAKLRLCLNTMYVNAFIAYVRFLYERLRDMKAYVRPGDFLYATDDKSGYWQIPMHPDMWTYLGMEWESQIWVWPFLPFGLAPACRIYTVIKQEVYRPIRERGVRMSSLIDDQSGAAESEPKAKFQCRQVVRICAALGFTLSIGKCQFLPRPTVRFLGFIVDAPAQAFRVPQEKIDALAALVQQLSVQAAVTARELARLVGKMVAMSPAVGPAPLHSRLIARALKGHGGWDEALPDTSQALQEARRFLEVLERCNGRARWHKGPAVLIQVVGDASESAYAAFLPNGELGGQVMRIPFSPEERARMLGNRFSSTEREIRTVSHTVGWLQQLALALVQHRRLQYFTDSQASGFCILGMKGANECLLAVADVYRRCAESDTEIEVVWRPRTDVQQRYADALSKYTDPTQWLLRAEVYDWLLCRPELQGRSPAFDLFADEFSTKVAGYFFSPHWSPSTRGVDALAQSWAGLRAGGQPLLYCYPPFGLLGPVIRKIADERVDVLLIAPVWPRPWRAMLLSLPVRQR</sequence>
<dbReference type="Gene3D" id="3.10.10.10">
    <property type="entry name" value="HIV Type 1 Reverse Transcriptase, subunit A, domain 1"/>
    <property type="match status" value="1"/>
</dbReference>
<gene>
    <name evidence="3" type="primary">PLEST012177</name>
    <name evidence="3" type="ORF">PLESTB_001801200</name>
</gene>
<feature type="compositionally biased region" description="Low complexity" evidence="1">
    <location>
        <begin position="301"/>
        <end position="310"/>
    </location>
</feature>
<dbReference type="AlphaFoldDB" id="A0A9W6FAK0"/>
<feature type="compositionally biased region" description="Low complexity" evidence="1">
    <location>
        <begin position="449"/>
        <end position="465"/>
    </location>
</feature>
<evidence type="ECO:0000259" key="2">
    <source>
        <dbReference type="Pfam" id="PF00078"/>
    </source>
</evidence>
<evidence type="ECO:0000313" key="4">
    <source>
        <dbReference type="Proteomes" id="UP001165080"/>
    </source>
</evidence>
<reference evidence="3 4" key="1">
    <citation type="journal article" date="2023" name="Commun. Biol.">
        <title>Reorganization of the ancestral sex-determining regions during the evolution of trioecy in Pleodorina starrii.</title>
        <authorList>
            <person name="Takahashi K."/>
            <person name="Suzuki S."/>
            <person name="Kawai-Toyooka H."/>
            <person name="Yamamoto K."/>
            <person name="Hamaji T."/>
            <person name="Ootsuki R."/>
            <person name="Yamaguchi H."/>
            <person name="Kawachi M."/>
            <person name="Higashiyama T."/>
            <person name="Nozaki H."/>
        </authorList>
    </citation>
    <scope>NUCLEOTIDE SEQUENCE [LARGE SCALE GENOMIC DNA]</scope>
    <source>
        <strain evidence="3 4">NIES-4479</strain>
    </source>
</reference>
<dbReference type="PANTHER" id="PTHR33050:SF7">
    <property type="entry name" value="RIBONUCLEASE H"/>
    <property type="match status" value="1"/>
</dbReference>
<dbReference type="InterPro" id="IPR043128">
    <property type="entry name" value="Rev_trsase/Diguanyl_cyclase"/>
</dbReference>
<proteinExistence type="predicted"/>
<dbReference type="EMBL" id="BRXU01000051">
    <property type="protein sequence ID" value="GLC61771.1"/>
    <property type="molecule type" value="Genomic_DNA"/>
</dbReference>
<dbReference type="Proteomes" id="UP001165080">
    <property type="component" value="Unassembled WGS sequence"/>
</dbReference>
<protein>
    <recommendedName>
        <fullName evidence="2">Reverse transcriptase domain-containing protein</fullName>
    </recommendedName>
</protein>
<accession>A0A9W6FAK0</accession>
<dbReference type="InterPro" id="IPR000477">
    <property type="entry name" value="RT_dom"/>
</dbReference>
<dbReference type="InterPro" id="IPR043502">
    <property type="entry name" value="DNA/RNA_pol_sf"/>
</dbReference>
<feature type="domain" description="Reverse transcriptase" evidence="2">
    <location>
        <begin position="745"/>
        <end position="866"/>
    </location>
</feature>
<evidence type="ECO:0000256" key="1">
    <source>
        <dbReference type="SAM" id="MobiDB-lite"/>
    </source>
</evidence>
<comment type="caution">
    <text evidence="3">The sequence shown here is derived from an EMBL/GenBank/DDBJ whole genome shotgun (WGS) entry which is preliminary data.</text>
</comment>
<evidence type="ECO:0000313" key="3">
    <source>
        <dbReference type="EMBL" id="GLC61771.1"/>
    </source>
</evidence>
<dbReference type="SUPFAM" id="SSF56672">
    <property type="entry name" value="DNA/RNA polymerases"/>
    <property type="match status" value="1"/>
</dbReference>
<feature type="region of interest" description="Disordered" evidence="1">
    <location>
        <begin position="293"/>
        <end position="331"/>
    </location>
</feature>
<dbReference type="Gene3D" id="3.30.70.270">
    <property type="match status" value="1"/>
</dbReference>
<feature type="compositionally biased region" description="Pro residues" evidence="1">
    <location>
        <begin position="14"/>
        <end position="30"/>
    </location>
</feature>